<evidence type="ECO:0000313" key="3">
    <source>
        <dbReference type="Proteomes" id="UP001549749"/>
    </source>
</evidence>
<dbReference type="InterPro" id="IPR050908">
    <property type="entry name" value="SmbC-like"/>
</dbReference>
<dbReference type="RefSeq" id="WP_354659991.1">
    <property type="nucleotide sequence ID" value="NZ_JBEXAC010000001.1"/>
</dbReference>
<reference evidence="2 3" key="1">
    <citation type="submission" date="2024-06" db="EMBL/GenBank/DDBJ databases">
        <title>Chitinophaga defluvii sp. nov., isolated from municipal sewage.</title>
        <authorList>
            <person name="Zhang L."/>
        </authorList>
    </citation>
    <scope>NUCLEOTIDE SEQUENCE [LARGE SCALE GENOMIC DNA]</scope>
    <source>
        <strain evidence="2 3">H8</strain>
    </source>
</reference>
<keyword evidence="3" id="KW-1185">Reference proteome</keyword>
<dbReference type="InterPro" id="IPR010499">
    <property type="entry name" value="AraC_E-bd"/>
</dbReference>
<feature type="domain" description="AraC effector-binding" evidence="1">
    <location>
        <begin position="1"/>
        <end position="105"/>
    </location>
</feature>
<organism evidence="2 3">
    <name type="scientific">Chitinophaga defluvii</name>
    <dbReference type="NCBI Taxonomy" id="3163343"/>
    <lineage>
        <taxon>Bacteria</taxon>
        <taxon>Pseudomonadati</taxon>
        <taxon>Bacteroidota</taxon>
        <taxon>Chitinophagia</taxon>
        <taxon>Chitinophagales</taxon>
        <taxon>Chitinophagaceae</taxon>
        <taxon>Chitinophaga</taxon>
    </lineage>
</organism>
<dbReference type="PANTHER" id="PTHR40055:SF1">
    <property type="entry name" value="TRANSCRIPTIONAL REGULATOR YGIV-RELATED"/>
    <property type="match status" value="1"/>
</dbReference>
<gene>
    <name evidence="2" type="ORF">ABR189_08220</name>
</gene>
<dbReference type="InterPro" id="IPR011256">
    <property type="entry name" value="Reg_factor_effector_dom_sf"/>
</dbReference>
<evidence type="ECO:0000313" key="2">
    <source>
        <dbReference type="EMBL" id="MET6997353.1"/>
    </source>
</evidence>
<name>A0ABV2T2V7_9BACT</name>
<dbReference type="Gene3D" id="3.20.80.10">
    <property type="entry name" value="Regulatory factor, effector binding domain"/>
    <property type="match status" value="1"/>
</dbReference>
<dbReference type="InterPro" id="IPR029442">
    <property type="entry name" value="GyrI-like"/>
</dbReference>
<proteinExistence type="predicted"/>
<dbReference type="PANTHER" id="PTHR40055">
    <property type="entry name" value="TRANSCRIPTIONAL REGULATOR YGIV-RELATED"/>
    <property type="match status" value="1"/>
</dbReference>
<dbReference type="SUPFAM" id="SSF55136">
    <property type="entry name" value="Probable bacterial effector-binding domain"/>
    <property type="match status" value="1"/>
</dbReference>
<dbReference type="SMART" id="SM00871">
    <property type="entry name" value="AraC_E_bind"/>
    <property type="match status" value="1"/>
</dbReference>
<comment type="caution">
    <text evidence="2">The sequence shown here is derived from an EMBL/GenBank/DDBJ whole genome shotgun (WGS) entry which is preliminary data.</text>
</comment>
<dbReference type="Pfam" id="PF06445">
    <property type="entry name" value="GyrI-like"/>
    <property type="match status" value="1"/>
</dbReference>
<evidence type="ECO:0000259" key="1">
    <source>
        <dbReference type="SMART" id="SM00871"/>
    </source>
</evidence>
<protein>
    <submittedName>
        <fullName evidence="2">GyrI-like domain-containing protein</fullName>
    </submittedName>
</protein>
<dbReference type="EMBL" id="JBEXAC010000001">
    <property type="protein sequence ID" value="MET6997353.1"/>
    <property type="molecule type" value="Genomic_DNA"/>
</dbReference>
<sequence>MITIYHDNPRITERSKVRQSACITIKEDTKLDDEVSLLTIQKGKYAVGHFEITAAMFPKAWEDVIVWVKTNGYKLGDRDYFEVYLNDSRTHPEQKFLVDICVPVE</sequence>
<accession>A0ABV2T2V7</accession>
<dbReference type="Proteomes" id="UP001549749">
    <property type="component" value="Unassembled WGS sequence"/>
</dbReference>